<keyword evidence="7" id="KW-0808">Transferase</keyword>
<gene>
    <name evidence="19" type="ORF">KX928_12485</name>
</gene>
<comment type="subcellular location">
    <subcellularLocation>
        <location evidence="2">Cell inner membrane</location>
        <topology evidence="2">Multi-pass membrane protein</topology>
    </subcellularLocation>
</comment>
<evidence type="ECO:0000256" key="7">
    <source>
        <dbReference type="ARBA" id="ARBA00022679"/>
    </source>
</evidence>
<organism evidence="19 20">
    <name type="scientific">Roseobacter insulae</name>
    <dbReference type="NCBI Taxonomy" id="2859783"/>
    <lineage>
        <taxon>Bacteria</taxon>
        <taxon>Pseudomonadati</taxon>
        <taxon>Pseudomonadota</taxon>
        <taxon>Alphaproteobacteria</taxon>
        <taxon>Rhodobacterales</taxon>
        <taxon>Roseobacteraceae</taxon>
        <taxon>Roseobacter</taxon>
    </lineage>
</organism>
<dbReference type="PANTHER" id="PTHR43065">
    <property type="entry name" value="SENSOR HISTIDINE KINASE"/>
    <property type="match status" value="1"/>
</dbReference>
<dbReference type="RefSeq" id="WP_219502778.1">
    <property type="nucleotide sequence ID" value="NZ_JAHXDN010000003.1"/>
</dbReference>
<dbReference type="EC" id="2.7.13.3" evidence="3"/>
<evidence type="ECO:0000256" key="9">
    <source>
        <dbReference type="ARBA" id="ARBA00022741"/>
    </source>
</evidence>
<proteinExistence type="predicted"/>
<dbReference type="Proteomes" id="UP001138661">
    <property type="component" value="Unassembled WGS sequence"/>
</dbReference>
<evidence type="ECO:0000256" key="5">
    <source>
        <dbReference type="ARBA" id="ARBA00022519"/>
    </source>
</evidence>
<evidence type="ECO:0000256" key="3">
    <source>
        <dbReference type="ARBA" id="ARBA00012438"/>
    </source>
</evidence>
<keyword evidence="12 17" id="KW-1133">Transmembrane helix</keyword>
<dbReference type="FunFam" id="1.10.287.130:FF:000049">
    <property type="entry name" value="C4-dicarboxylate transport sensor protein DctB"/>
    <property type="match status" value="1"/>
</dbReference>
<evidence type="ECO:0000256" key="10">
    <source>
        <dbReference type="ARBA" id="ARBA00022777"/>
    </source>
</evidence>
<evidence type="ECO:0000256" key="6">
    <source>
        <dbReference type="ARBA" id="ARBA00022553"/>
    </source>
</evidence>
<evidence type="ECO:0000259" key="18">
    <source>
        <dbReference type="PROSITE" id="PS50109"/>
    </source>
</evidence>
<sequence length="577" mass="61714">MQRALIILIFLGAVAAASAGVWRYGYLQALDQLARQGQGDLALASDRLVGQLRRFGELAVILADHPQSAELAEGRGSEAARLLYLDVADKTDALDVLFVDVAGRVQASARGPVGGDLSDTDYVKRAQKGALGWGHGISKPLAQRAFYYAAPSFGASGKVNGAVVVAAGMDGIEDAWRGGLRAVFFTDARGQVFVTNRSELVLWQRAAGGPGLAPPEGDVPPFASYETGGHEIWQLGWGPYLPQNALHLVRPLPVIGLTGEVLMDVAPARQLAKLQATVVAALCLAFGALLFLATERRRTLARANADLEERVARRTTALSEINMALRQEVSERKDAETALARAQADLVQAGKLSALGKMSAGISHELNQPLMAIRSFAENAALFLERGKPERAAENLGRISDMARRMGRIIKNLRAFSTQQTEPVTRVDLVAVLDSAVEMISARARTMGIVLDYKRVPHPIWVQGGEVRLGQVFVNLMTNALDAMNGSDAGVLTLRVTQGETLVVDVCDTGPGVADPAKVFDPFYSTKEVGASEGMGLGLSISYGIMQSFGGEIRVRNTHPGAVFSVEIQPWEAREAA</sequence>
<dbReference type="SMART" id="SM00387">
    <property type="entry name" value="HATPase_c"/>
    <property type="match status" value="1"/>
</dbReference>
<keyword evidence="6" id="KW-0597">Phosphoprotein</keyword>
<keyword evidence="13" id="KW-0902">Two-component regulatory system</keyword>
<dbReference type="PIRSF" id="PIRSF036431">
    <property type="entry name" value="STHK_DctB"/>
    <property type="match status" value="1"/>
</dbReference>
<dbReference type="CDD" id="cd00082">
    <property type="entry name" value="HisKA"/>
    <property type="match status" value="1"/>
</dbReference>
<dbReference type="SMART" id="SM00388">
    <property type="entry name" value="HisKA"/>
    <property type="match status" value="1"/>
</dbReference>
<evidence type="ECO:0000256" key="2">
    <source>
        <dbReference type="ARBA" id="ARBA00004429"/>
    </source>
</evidence>
<dbReference type="GO" id="GO:0000155">
    <property type="term" value="F:phosphorelay sensor kinase activity"/>
    <property type="evidence" value="ECO:0007669"/>
    <property type="project" value="InterPro"/>
</dbReference>
<keyword evidence="5" id="KW-0997">Cell inner membrane</keyword>
<keyword evidence="11" id="KW-0067">ATP-binding</keyword>
<protein>
    <recommendedName>
        <fullName evidence="16">C4-dicarboxylate transport sensor protein DctB</fullName>
        <ecNumber evidence="3">2.7.13.3</ecNumber>
    </recommendedName>
</protein>
<dbReference type="GO" id="GO:0005886">
    <property type="term" value="C:plasma membrane"/>
    <property type="evidence" value="ECO:0007669"/>
    <property type="project" value="UniProtKB-SubCell"/>
</dbReference>
<keyword evidence="20" id="KW-1185">Reference proteome</keyword>
<keyword evidence="4" id="KW-1003">Cell membrane</keyword>
<dbReference type="InterPro" id="IPR003594">
    <property type="entry name" value="HATPase_dom"/>
</dbReference>
<feature type="transmembrane region" description="Helical" evidence="17">
    <location>
        <begin position="274"/>
        <end position="293"/>
    </location>
</feature>
<evidence type="ECO:0000256" key="4">
    <source>
        <dbReference type="ARBA" id="ARBA00022475"/>
    </source>
</evidence>
<dbReference type="InterPro" id="IPR003661">
    <property type="entry name" value="HisK_dim/P_dom"/>
</dbReference>
<evidence type="ECO:0000256" key="12">
    <source>
        <dbReference type="ARBA" id="ARBA00022989"/>
    </source>
</evidence>
<evidence type="ECO:0000256" key="14">
    <source>
        <dbReference type="ARBA" id="ARBA00023136"/>
    </source>
</evidence>
<evidence type="ECO:0000256" key="11">
    <source>
        <dbReference type="ARBA" id="ARBA00022840"/>
    </source>
</evidence>
<keyword evidence="9" id="KW-0547">Nucleotide-binding</keyword>
<dbReference type="GO" id="GO:0005524">
    <property type="term" value="F:ATP binding"/>
    <property type="evidence" value="ECO:0007669"/>
    <property type="project" value="UniProtKB-KW"/>
</dbReference>
<dbReference type="Pfam" id="PF00512">
    <property type="entry name" value="HisKA"/>
    <property type="match status" value="1"/>
</dbReference>
<name>A0A9X1JYT4_9RHOB</name>
<dbReference type="AlphaFoldDB" id="A0A9X1JYT4"/>
<feature type="domain" description="Histidine kinase" evidence="18">
    <location>
        <begin position="361"/>
        <end position="572"/>
    </location>
</feature>
<reference evidence="19" key="1">
    <citation type="submission" date="2021-07" db="EMBL/GenBank/DDBJ databases">
        <title>Roseobacter insulae sp. nov., isolated from a tidal flat.</title>
        <authorList>
            <person name="Park S."/>
            <person name="Yoon J.-H."/>
        </authorList>
    </citation>
    <scope>NUCLEOTIDE SEQUENCE</scope>
    <source>
        <strain evidence="19">YSTF-M11</strain>
    </source>
</reference>
<comment type="catalytic activity">
    <reaction evidence="1">
        <text>ATP + protein L-histidine = ADP + protein N-phospho-L-histidine.</text>
        <dbReference type="EC" id="2.7.13.3"/>
    </reaction>
</comment>
<keyword evidence="14 17" id="KW-0472">Membrane</keyword>
<keyword evidence="8 17" id="KW-0812">Transmembrane</keyword>
<accession>A0A9X1JYT4</accession>
<comment type="caution">
    <text evidence="19">The sequence shown here is derived from an EMBL/GenBank/DDBJ whole genome shotgun (WGS) entry which is preliminary data.</text>
</comment>
<evidence type="ECO:0000256" key="13">
    <source>
        <dbReference type="ARBA" id="ARBA00023012"/>
    </source>
</evidence>
<evidence type="ECO:0000313" key="19">
    <source>
        <dbReference type="EMBL" id="MBW4708601.1"/>
    </source>
</evidence>
<evidence type="ECO:0000256" key="8">
    <source>
        <dbReference type="ARBA" id="ARBA00022692"/>
    </source>
</evidence>
<dbReference type="InterPro" id="IPR005467">
    <property type="entry name" value="His_kinase_dom"/>
</dbReference>
<dbReference type="PROSITE" id="PS50109">
    <property type="entry name" value="HIS_KIN"/>
    <property type="match status" value="1"/>
</dbReference>
<dbReference type="Pfam" id="PF02518">
    <property type="entry name" value="HATPase_c"/>
    <property type="match status" value="1"/>
</dbReference>
<evidence type="ECO:0000256" key="17">
    <source>
        <dbReference type="SAM" id="Phobius"/>
    </source>
</evidence>
<keyword evidence="10 19" id="KW-0418">Kinase</keyword>
<evidence type="ECO:0000256" key="1">
    <source>
        <dbReference type="ARBA" id="ARBA00000085"/>
    </source>
</evidence>
<evidence type="ECO:0000256" key="15">
    <source>
        <dbReference type="ARBA" id="ARBA00059004"/>
    </source>
</evidence>
<evidence type="ECO:0000256" key="16">
    <source>
        <dbReference type="ARBA" id="ARBA00073143"/>
    </source>
</evidence>
<evidence type="ECO:0000313" key="20">
    <source>
        <dbReference type="Proteomes" id="UP001138661"/>
    </source>
</evidence>
<dbReference type="PANTHER" id="PTHR43065:SF46">
    <property type="entry name" value="C4-DICARBOXYLATE TRANSPORT SENSOR PROTEIN DCTB"/>
    <property type="match status" value="1"/>
</dbReference>
<dbReference type="InterPro" id="IPR017055">
    <property type="entry name" value="Sig_transdc_His_kinase_DctB"/>
</dbReference>
<comment type="function">
    <text evidence="15">Member of the two-component regulatory system DctB/DctD involved in the transport of C4-dicarboxylates. DctB functions as a membrane-associated protein kinase that phosphorylates DctD in response to environmental signals.</text>
</comment>
<dbReference type="EMBL" id="JAHXDN010000003">
    <property type="protein sequence ID" value="MBW4708601.1"/>
    <property type="molecule type" value="Genomic_DNA"/>
</dbReference>